<comment type="caution">
    <text evidence="5">The sequence shown here is derived from an EMBL/GenBank/DDBJ whole genome shotgun (WGS) entry which is preliminary data.</text>
</comment>
<accession>A0A9X2JFI0</accession>
<dbReference type="Gene3D" id="2.40.160.50">
    <property type="entry name" value="membrane protein fhac: a member of the omp85/tpsb transporter family"/>
    <property type="match status" value="1"/>
</dbReference>
<name>A0A9X2JFI0_9SPHI</name>
<feature type="signal peptide" evidence="3">
    <location>
        <begin position="1"/>
        <end position="24"/>
    </location>
</feature>
<comment type="subcellular location">
    <subcellularLocation>
        <location evidence="1">Membrane</location>
    </subcellularLocation>
</comment>
<dbReference type="AlphaFoldDB" id="A0A9X2JFI0"/>
<feature type="domain" description="Bacterial surface antigen (D15)" evidence="4">
    <location>
        <begin position="66"/>
        <end position="388"/>
    </location>
</feature>
<evidence type="ECO:0000313" key="5">
    <source>
        <dbReference type="EMBL" id="MCO4293441.1"/>
    </source>
</evidence>
<dbReference type="Proteomes" id="UP001155182">
    <property type="component" value="Unassembled WGS sequence"/>
</dbReference>
<gene>
    <name evidence="5" type="ORF">NF867_11250</name>
</gene>
<evidence type="ECO:0000256" key="1">
    <source>
        <dbReference type="ARBA" id="ARBA00004370"/>
    </source>
</evidence>
<protein>
    <submittedName>
        <fullName evidence="5">BamA/TamA family outer membrane protein</fullName>
    </submittedName>
</protein>
<dbReference type="EMBL" id="JAMWYS010000036">
    <property type="protein sequence ID" value="MCO4293441.1"/>
    <property type="molecule type" value="Genomic_DNA"/>
</dbReference>
<keyword evidence="3" id="KW-0732">Signal</keyword>
<dbReference type="Pfam" id="PF01103">
    <property type="entry name" value="Omp85"/>
    <property type="match status" value="1"/>
</dbReference>
<keyword evidence="2" id="KW-0472">Membrane</keyword>
<feature type="chain" id="PRO_5040729559" evidence="3">
    <location>
        <begin position="25"/>
        <end position="388"/>
    </location>
</feature>
<dbReference type="RefSeq" id="WP_252588099.1">
    <property type="nucleotide sequence ID" value="NZ_JAMWYS010000036.1"/>
</dbReference>
<evidence type="ECO:0000256" key="3">
    <source>
        <dbReference type="SAM" id="SignalP"/>
    </source>
</evidence>
<evidence type="ECO:0000256" key="2">
    <source>
        <dbReference type="ARBA" id="ARBA00023136"/>
    </source>
</evidence>
<evidence type="ECO:0000313" key="6">
    <source>
        <dbReference type="Proteomes" id="UP001155182"/>
    </source>
</evidence>
<organism evidence="5 6">
    <name type="scientific">Solitalea agri</name>
    <dbReference type="NCBI Taxonomy" id="2953739"/>
    <lineage>
        <taxon>Bacteria</taxon>
        <taxon>Pseudomonadati</taxon>
        <taxon>Bacteroidota</taxon>
        <taxon>Sphingobacteriia</taxon>
        <taxon>Sphingobacteriales</taxon>
        <taxon>Sphingobacteriaceae</taxon>
        <taxon>Solitalea</taxon>
    </lineage>
</organism>
<evidence type="ECO:0000259" key="4">
    <source>
        <dbReference type="Pfam" id="PF01103"/>
    </source>
</evidence>
<keyword evidence="6" id="KW-1185">Reference proteome</keyword>
<sequence>MNLSAFRKILLHVFVLLTINLSTAFSQTPQPVDTISAKLKNSLLPIPVLGSSQERGVEFGLAGIYSFYLNKSSLNQRNSTINLIGSYTTKKQSKLSLTGNLWTKNNDWHILTDFRYYDFPSYFYGVGNDTKESDKDLINDKKIRLSVDAEKEVTKSFYVGAGVWYTHESISEKDELGIYNSSDLEGKSGGNITYLTLSTTFDNRDVVNYPHKGSYLRLYVQNSFKALASDFNFILTTLDARKYWQIHPNIVIAAQGYFQSLQGNDKPFFILPQLGNDMLMRGYYTGRYRDQNYLAIQSELRYRPFAKRPDAGLFSLSRGVIAAFIGGGGVFSNSNFNNETIKPNFGIGGRYIFDQRNRLTLRVDYGFGSRNKGEPQSSGFYLSLNEAF</sequence>
<reference evidence="5" key="1">
    <citation type="submission" date="2022-06" db="EMBL/GenBank/DDBJ databases">
        <title>Solitalea sp. MAHUQ-68 isolated from rhizospheric soil.</title>
        <authorList>
            <person name="Huq M.A."/>
        </authorList>
    </citation>
    <scope>NUCLEOTIDE SEQUENCE</scope>
    <source>
        <strain evidence="5">MAHUQ-68</strain>
    </source>
</reference>
<dbReference type="InterPro" id="IPR000184">
    <property type="entry name" value="Bac_surfAg_D15"/>
</dbReference>
<dbReference type="GO" id="GO:0019867">
    <property type="term" value="C:outer membrane"/>
    <property type="evidence" value="ECO:0007669"/>
    <property type="project" value="InterPro"/>
</dbReference>
<proteinExistence type="predicted"/>